<dbReference type="AlphaFoldDB" id="A0A0G3M2K0"/>
<name>A0A0G3M2K0_CHRGL</name>
<dbReference type="KEGG" id="cgn:OK18_00020"/>
<protein>
    <submittedName>
        <fullName evidence="1">Uncharacterized protein</fullName>
    </submittedName>
</protein>
<reference evidence="1 2" key="1">
    <citation type="submission" date="2014-11" db="EMBL/GenBank/DDBJ databases">
        <authorList>
            <person name="Park G.-S."/>
            <person name="Hong S.-J."/>
            <person name="Jung B.K."/>
            <person name="Khan A.R."/>
            <person name="Kwak Y."/>
            <person name="Shin J.-H."/>
        </authorList>
    </citation>
    <scope>NUCLEOTIDE SEQUENCE [LARGE SCALE GENOMIC DNA]</scope>
    <source>
        <strain evidence="1 2">DSM 27622</strain>
    </source>
</reference>
<evidence type="ECO:0000313" key="1">
    <source>
        <dbReference type="EMBL" id="AKK71242.1"/>
    </source>
</evidence>
<evidence type="ECO:0000313" key="2">
    <source>
        <dbReference type="Proteomes" id="UP000035213"/>
    </source>
</evidence>
<dbReference type="PATRIC" id="fig|1324352.5.peg.3"/>
<dbReference type="EMBL" id="CP009928">
    <property type="protein sequence ID" value="AKK71242.1"/>
    <property type="molecule type" value="Genomic_DNA"/>
</dbReference>
<dbReference type="Proteomes" id="UP000035213">
    <property type="component" value="Chromosome"/>
</dbReference>
<gene>
    <name evidence="1" type="ORF">OK18_00020</name>
</gene>
<sequence length="150" mass="17039">MIPADCKECRACRPAWSLSKESLNGIDTFLVEIGNGSWEIADRVQYKAGAVSFPFIVRRERKIHKALKDAVRSIVRFSCNQRNILWSYRSLECLVVSEFISSCTIGQSRWQNTLFLLLRSEYDGDKDLPRQGLSCVPLEDSFADTGATLR</sequence>
<proteinExistence type="predicted"/>
<organism evidence="1 2">
    <name type="scientific">Chryseobacterium gallinarum</name>
    <dbReference type="NCBI Taxonomy" id="1324352"/>
    <lineage>
        <taxon>Bacteria</taxon>
        <taxon>Pseudomonadati</taxon>
        <taxon>Bacteroidota</taxon>
        <taxon>Flavobacteriia</taxon>
        <taxon>Flavobacteriales</taxon>
        <taxon>Weeksellaceae</taxon>
        <taxon>Chryseobacterium group</taxon>
        <taxon>Chryseobacterium</taxon>
    </lineage>
</organism>
<accession>A0A0G3M2K0</accession>